<evidence type="ECO:0000256" key="3">
    <source>
        <dbReference type="ARBA" id="ARBA00022475"/>
    </source>
</evidence>
<dbReference type="Pfam" id="PF12911">
    <property type="entry name" value="OppC_N"/>
    <property type="match status" value="1"/>
</dbReference>
<dbReference type="Proteomes" id="UP000320393">
    <property type="component" value="Unassembled WGS sequence"/>
</dbReference>
<keyword evidence="6 7" id="KW-0472">Membrane</keyword>
<evidence type="ECO:0000256" key="6">
    <source>
        <dbReference type="ARBA" id="ARBA00023136"/>
    </source>
</evidence>
<sequence length="304" mass="31906">MARPAATAASAAARPSPLEAAPGAGQSFWALAWRRFLHHRVALAGGAVVLALVLVALLAGVIAPYRFEDIDLTARLRSPSTAHLLGTDTIGHDVFTRLLYAGRVSLLVGFSAAVVAALVGVVVGATAGFYGGAVDNVLMRITDVSLALPDLPILIILSRYLGGSVTGIVLVISLFAWRSVARLVRGEVLKLRGQEFTDAARALGATDLRILMRHLVPNALAPVIVAATLIVGGAILTEAALSFLGIGIQPPVPSWGNMLQNAQDFILSAPRLAVYPGVMIFLVVLCFNFLGDGLRDALDPRLKL</sequence>
<evidence type="ECO:0000256" key="1">
    <source>
        <dbReference type="ARBA" id="ARBA00004651"/>
    </source>
</evidence>
<reference evidence="9 10" key="1">
    <citation type="journal article" date="2019" name="Nat. Microbiol.">
        <title>Mediterranean grassland soil C-N compound turnover is dependent on rainfall and depth, and is mediated by genomically divergent microorganisms.</title>
        <authorList>
            <person name="Diamond S."/>
            <person name="Andeer P.F."/>
            <person name="Li Z."/>
            <person name="Crits-Christoph A."/>
            <person name="Burstein D."/>
            <person name="Anantharaman K."/>
            <person name="Lane K.R."/>
            <person name="Thomas B.C."/>
            <person name="Pan C."/>
            <person name="Northen T.R."/>
            <person name="Banfield J.F."/>
        </authorList>
    </citation>
    <scope>NUCLEOTIDE SEQUENCE [LARGE SCALE GENOMIC DNA]</scope>
    <source>
        <strain evidence="9">NP_5</strain>
    </source>
</reference>
<dbReference type="InterPro" id="IPR035906">
    <property type="entry name" value="MetI-like_sf"/>
</dbReference>
<dbReference type="Pfam" id="PF00528">
    <property type="entry name" value="BPD_transp_1"/>
    <property type="match status" value="1"/>
</dbReference>
<organism evidence="9 10">
    <name type="scientific">Candidatus Segetimicrobium genomatis</name>
    <dbReference type="NCBI Taxonomy" id="2569760"/>
    <lineage>
        <taxon>Bacteria</taxon>
        <taxon>Bacillati</taxon>
        <taxon>Candidatus Sysuimicrobiota</taxon>
        <taxon>Candidatus Sysuimicrobiia</taxon>
        <taxon>Candidatus Sysuimicrobiales</taxon>
        <taxon>Candidatus Segetimicrobiaceae</taxon>
        <taxon>Candidatus Segetimicrobium</taxon>
    </lineage>
</organism>
<feature type="transmembrane region" description="Helical" evidence="7">
    <location>
        <begin position="151"/>
        <end position="177"/>
    </location>
</feature>
<name>A0A537M2M2_9BACT</name>
<dbReference type="InterPro" id="IPR050366">
    <property type="entry name" value="BP-dependent_transpt_permease"/>
</dbReference>
<keyword evidence="5 7" id="KW-1133">Transmembrane helix</keyword>
<keyword evidence="4 7" id="KW-0812">Transmembrane</keyword>
<evidence type="ECO:0000256" key="5">
    <source>
        <dbReference type="ARBA" id="ARBA00022989"/>
    </source>
</evidence>
<dbReference type="InterPro" id="IPR000515">
    <property type="entry name" value="MetI-like"/>
</dbReference>
<accession>A0A537M2M2</accession>
<dbReference type="InterPro" id="IPR025966">
    <property type="entry name" value="OppC_N"/>
</dbReference>
<evidence type="ECO:0000256" key="4">
    <source>
        <dbReference type="ARBA" id="ARBA00022692"/>
    </source>
</evidence>
<dbReference type="CDD" id="cd06261">
    <property type="entry name" value="TM_PBP2"/>
    <property type="match status" value="1"/>
</dbReference>
<proteinExistence type="inferred from homology"/>
<dbReference type="GO" id="GO:0055085">
    <property type="term" value="P:transmembrane transport"/>
    <property type="evidence" value="ECO:0007669"/>
    <property type="project" value="InterPro"/>
</dbReference>
<feature type="domain" description="ABC transmembrane type-1" evidence="8">
    <location>
        <begin position="102"/>
        <end position="291"/>
    </location>
</feature>
<dbReference type="EMBL" id="VBAM01000101">
    <property type="protein sequence ID" value="TMJ14521.1"/>
    <property type="molecule type" value="Genomic_DNA"/>
</dbReference>
<protein>
    <submittedName>
        <fullName evidence="9">ABC transporter permease</fullName>
    </submittedName>
</protein>
<dbReference type="SUPFAM" id="SSF161098">
    <property type="entry name" value="MetI-like"/>
    <property type="match status" value="1"/>
</dbReference>
<evidence type="ECO:0000313" key="10">
    <source>
        <dbReference type="Proteomes" id="UP000320393"/>
    </source>
</evidence>
<feature type="transmembrane region" description="Helical" evidence="7">
    <location>
        <begin position="219"/>
        <end position="252"/>
    </location>
</feature>
<keyword evidence="3" id="KW-1003">Cell membrane</keyword>
<dbReference type="AlphaFoldDB" id="A0A537M2M2"/>
<comment type="similarity">
    <text evidence="7">Belongs to the binding-protein-dependent transport system permease family.</text>
</comment>
<evidence type="ECO:0000256" key="2">
    <source>
        <dbReference type="ARBA" id="ARBA00022448"/>
    </source>
</evidence>
<evidence type="ECO:0000256" key="7">
    <source>
        <dbReference type="RuleBase" id="RU363032"/>
    </source>
</evidence>
<evidence type="ECO:0000313" key="9">
    <source>
        <dbReference type="EMBL" id="TMJ14521.1"/>
    </source>
</evidence>
<keyword evidence="2 7" id="KW-0813">Transport</keyword>
<dbReference type="PROSITE" id="PS50928">
    <property type="entry name" value="ABC_TM1"/>
    <property type="match status" value="1"/>
</dbReference>
<comment type="subcellular location">
    <subcellularLocation>
        <location evidence="1 7">Cell membrane</location>
        <topology evidence="1 7">Multi-pass membrane protein</topology>
    </subcellularLocation>
</comment>
<dbReference type="GO" id="GO:0005886">
    <property type="term" value="C:plasma membrane"/>
    <property type="evidence" value="ECO:0007669"/>
    <property type="project" value="UniProtKB-SubCell"/>
</dbReference>
<dbReference type="PANTHER" id="PTHR43386:SF1">
    <property type="entry name" value="D,D-DIPEPTIDE TRANSPORT SYSTEM PERMEASE PROTEIN DDPC-RELATED"/>
    <property type="match status" value="1"/>
</dbReference>
<comment type="caution">
    <text evidence="9">The sequence shown here is derived from an EMBL/GenBank/DDBJ whole genome shotgun (WGS) entry which is preliminary data.</text>
</comment>
<feature type="transmembrane region" description="Helical" evidence="7">
    <location>
        <begin position="272"/>
        <end position="291"/>
    </location>
</feature>
<feature type="transmembrane region" description="Helical" evidence="7">
    <location>
        <begin position="106"/>
        <end position="131"/>
    </location>
</feature>
<feature type="transmembrane region" description="Helical" evidence="7">
    <location>
        <begin position="44"/>
        <end position="67"/>
    </location>
</feature>
<dbReference type="Gene3D" id="1.10.3720.10">
    <property type="entry name" value="MetI-like"/>
    <property type="match status" value="1"/>
</dbReference>
<dbReference type="PANTHER" id="PTHR43386">
    <property type="entry name" value="OLIGOPEPTIDE TRANSPORT SYSTEM PERMEASE PROTEIN APPC"/>
    <property type="match status" value="1"/>
</dbReference>
<gene>
    <name evidence="9" type="ORF">E6H02_03125</name>
</gene>
<evidence type="ECO:0000259" key="8">
    <source>
        <dbReference type="PROSITE" id="PS50928"/>
    </source>
</evidence>